<evidence type="ECO:0000313" key="2">
    <source>
        <dbReference type="EMBL" id="BAT76570.1"/>
    </source>
</evidence>
<proteinExistence type="predicted"/>
<feature type="region of interest" description="Disordered" evidence="1">
    <location>
        <begin position="1"/>
        <end position="25"/>
    </location>
</feature>
<keyword evidence="3" id="KW-1185">Reference proteome</keyword>
<gene>
    <name evidence="2" type="primary">Vigan.01G459200</name>
    <name evidence="2" type="ORF">VIGAN_01459200</name>
</gene>
<organism evidence="2 3">
    <name type="scientific">Vigna angularis var. angularis</name>
    <dbReference type="NCBI Taxonomy" id="157739"/>
    <lineage>
        <taxon>Eukaryota</taxon>
        <taxon>Viridiplantae</taxon>
        <taxon>Streptophyta</taxon>
        <taxon>Embryophyta</taxon>
        <taxon>Tracheophyta</taxon>
        <taxon>Spermatophyta</taxon>
        <taxon>Magnoliopsida</taxon>
        <taxon>eudicotyledons</taxon>
        <taxon>Gunneridae</taxon>
        <taxon>Pentapetalae</taxon>
        <taxon>rosids</taxon>
        <taxon>fabids</taxon>
        <taxon>Fabales</taxon>
        <taxon>Fabaceae</taxon>
        <taxon>Papilionoideae</taxon>
        <taxon>50 kb inversion clade</taxon>
        <taxon>NPAAA clade</taxon>
        <taxon>indigoferoid/millettioid clade</taxon>
        <taxon>Phaseoleae</taxon>
        <taxon>Vigna</taxon>
    </lineage>
</organism>
<evidence type="ECO:0000256" key="1">
    <source>
        <dbReference type="SAM" id="MobiDB-lite"/>
    </source>
</evidence>
<accession>A0A0S3R832</accession>
<dbReference type="EMBL" id="AP015034">
    <property type="protein sequence ID" value="BAT76570.1"/>
    <property type="molecule type" value="Genomic_DNA"/>
</dbReference>
<protein>
    <submittedName>
        <fullName evidence="2">Uncharacterized protein</fullName>
    </submittedName>
</protein>
<sequence>MRRNTKKTIKKKTKQNNRSFSSTSSVAKPLKHFTLRIIEEDKANASDRSLYHRNESRSIFNTIIGKQQLKAGELKWGKIDNETKRIRDG</sequence>
<feature type="compositionally biased region" description="Basic residues" evidence="1">
    <location>
        <begin position="1"/>
        <end position="15"/>
    </location>
</feature>
<dbReference type="Proteomes" id="UP000291084">
    <property type="component" value="Chromosome 1"/>
</dbReference>
<name>A0A0S3R832_PHAAN</name>
<evidence type="ECO:0000313" key="3">
    <source>
        <dbReference type="Proteomes" id="UP000291084"/>
    </source>
</evidence>
<reference evidence="2 3" key="1">
    <citation type="journal article" date="2015" name="Sci. Rep.">
        <title>The power of single molecule real-time sequencing technology in the de novo assembly of a eukaryotic genome.</title>
        <authorList>
            <person name="Sakai H."/>
            <person name="Naito K."/>
            <person name="Ogiso-Tanaka E."/>
            <person name="Takahashi Y."/>
            <person name="Iseki K."/>
            <person name="Muto C."/>
            <person name="Satou K."/>
            <person name="Teruya K."/>
            <person name="Shiroma A."/>
            <person name="Shimoji M."/>
            <person name="Hirano T."/>
            <person name="Itoh T."/>
            <person name="Kaga A."/>
            <person name="Tomooka N."/>
        </authorList>
    </citation>
    <scope>NUCLEOTIDE SEQUENCE [LARGE SCALE GENOMIC DNA]</scope>
    <source>
        <strain evidence="3">cv. Shumari</strain>
    </source>
</reference>
<dbReference type="AlphaFoldDB" id="A0A0S3R832"/>